<dbReference type="GO" id="GO:0019825">
    <property type="term" value="F:oxygen binding"/>
    <property type="evidence" value="ECO:0007669"/>
    <property type="project" value="InterPro"/>
</dbReference>
<reference evidence="1" key="1">
    <citation type="submission" date="2021-04" db="EMBL/GenBank/DDBJ databases">
        <authorList>
            <person name="Zhang D.-C."/>
        </authorList>
    </citation>
    <scope>NUCLEOTIDE SEQUENCE</scope>
    <source>
        <strain evidence="1">CGMCC 1.15697</strain>
    </source>
</reference>
<dbReference type="InterPro" id="IPR044399">
    <property type="entry name" value="Mb-like_M"/>
</dbReference>
<accession>A0A8J7V3T9</accession>
<dbReference type="Proteomes" id="UP000672602">
    <property type="component" value="Unassembled WGS sequence"/>
</dbReference>
<dbReference type="InterPro" id="IPR009050">
    <property type="entry name" value="Globin-like_sf"/>
</dbReference>
<dbReference type="InterPro" id="IPR012292">
    <property type="entry name" value="Globin/Proto"/>
</dbReference>
<gene>
    <name evidence="1" type="ORF">KAJ83_08265</name>
</gene>
<proteinExistence type="predicted"/>
<dbReference type="EMBL" id="JAGMWN010000003">
    <property type="protein sequence ID" value="MBP5856999.1"/>
    <property type="molecule type" value="Genomic_DNA"/>
</dbReference>
<dbReference type="GO" id="GO:0020037">
    <property type="term" value="F:heme binding"/>
    <property type="evidence" value="ECO:0007669"/>
    <property type="project" value="InterPro"/>
</dbReference>
<evidence type="ECO:0000313" key="1">
    <source>
        <dbReference type="EMBL" id="MBP5856999.1"/>
    </source>
</evidence>
<evidence type="ECO:0000313" key="2">
    <source>
        <dbReference type="Proteomes" id="UP000672602"/>
    </source>
</evidence>
<dbReference type="CDD" id="cd01040">
    <property type="entry name" value="Mb-like"/>
    <property type="match status" value="1"/>
</dbReference>
<dbReference type="Gene3D" id="1.10.490.10">
    <property type="entry name" value="Globins"/>
    <property type="match status" value="1"/>
</dbReference>
<dbReference type="AlphaFoldDB" id="A0A8J7V3T9"/>
<comment type="caution">
    <text evidence="1">The sequence shown here is derived from an EMBL/GenBank/DDBJ whole genome shotgun (WGS) entry which is preliminary data.</text>
</comment>
<organism evidence="1 2">
    <name type="scientific">Marivibrio halodurans</name>
    <dbReference type="NCBI Taxonomy" id="2039722"/>
    <lineage>
        <taxon>Bacteria</taxon>
        <taxon>Pseudomonadati</taxon>
        <taxon>Pseudomonadota</taxon>
        <taxon>Alphaproteobacteria</taxon>
        <taxon>Rhodospirillales</taxon>
        <taxon>Rhodospirillaceae</taxon>
        <taxon>Marivibrio</taxon>
    </lineage>
</organism>
<dbReference type="SUPFAM" id="SSF46458">
    <property type="entry name" value="Globin-like"/>
    <property type="match status" value="1"/>
</dbReference>
<dbReference type="RefSeq" id="WP_210681570.1">
    <property type="nucleotide sequence ID" value="NZ_JAGMWN010000003.1"/>
</dbReference>
<name>A0A8J7V3T9_9PROT</name>
<keyword evidence="2" id="KW-1185">Reference proteome</keyword>
<protein>
    <submittedName>
        <fullName evidence="1">Globin</fullName>
    </submittedName>
</protein>
<sequence>MRPTQCPVPHDIQRPVAHHRASSGNPTRADWLARCQTIFYDRLFHDIPGAQGLFIDEHRQCRMFRTLIDIAFNLGQRGEKLRPSLRHLGRHHNERGILSLHMKGGRAALIEAFSTVFADDAEIDPEILGTIYDRLIADMLDTPLTPDAND</sequence>